<keyword evidence="5" id="KW-0472">Membrane</keyword>
<dbReference type="InterPro" id="IPR018957">
    <property type="entry name" value="Znf_C3HC4_RING-type"/>
</dbReference>
<dbReference type="Proteomes" id="UP000275846">
    <property type="component" value="Unassembled WGS sequence"/>
</dbReference>
<proteinExistence type="predicted"/>
<dbReference type="STRING" id="70667.A0A183SP90"/>
<dbReference type="Gene3D" id="3.30.40.10">
    <property type="entry name" value="Zinc/RING finger domain, C3HC4 (zinc finger)"/>
    <property type="match status" value="1"/>
</dbReference>
<evidence type="ECO:0000256" key="5">
    <source>
        <dbReference type="ARBA" id="ARBA00023136"/>
    </source>
</evidence>
<dbReference type="GO" id="GO:0006904">
    <property type="term" value="P:vesicle docking involved in exocytosis"/>
    <property type="evidence" value="ECO:0007669"/>
    <property type="project" value="TreeGrafter"/>
</dbReference>
<evidence type="ECO:0000259" key="8">
    <source>
        <dbReference type="PROSITE" id="PS50089"/>
    </source>
</evidence>
<evidence type="ECO:0000256" key="3">
    <source>
        <dbReference type="ARBA" id="ARBA00022771"/>
    </source>
</evidence>
<feature type="compositionally biased region" description="Basic and acidic residues" evidence="7">
    <location>
        <begin position="259"/>
        <end position="269"/>
    </location>
</feature>
<dbReference type="AlphaFoldDB" id="A0A183SP90"/>
<feature type="region of interest" description="Disordered" evidence="7">
    <location>
        <begin position="340"/>
        <end position="400"/>
    </location>
</feature>
<dbReference type="GO" id="GO:0030897">
    <property type="term" value="C:HOPS complex"/>
    <property type="evidence" value="ECO:0007669"/>
    <property type="project" value="TreeGrafter"/>
</dbReference>
<dbReference type="GO" id="GO:0007032">
    <property type="term" value="P:endosome organization"/>
    <property type="evidence" value="ECO:0007669"/>
    <property type="project" value="TreeGrafter"/>
</dbReference>
<evidence type="ECO:0000313" key="11">
    <source>
        <dbReference type="WBParaSite" id="SSLN_0000623101-mRNA-1"/>
    </source>
</evidence>
<keyword evidence="3 6" id="KW-0863">Zinc-finger</keyword>
<reference evidence="9 10" key="2">
    <citation type="submission" date="2018-11" db="EMBL/GenBank/DDBJ databases">
        <authorList>
            <consortium name="Pathogen Informatics"/>
        </authorList>
    </citation>
    <scope>NUCLEOTIDE SEQUENCE [LARGE SCALE GENOMIC DNA]</scope>
    <source>
        <strain evidence="9 10">NST_G2</strain>
    </source>
</reference>
<evidence type="ECO:0000256" key="6">
    <source>
        <dbReference type="PROSITE-ProRule" id="PRU00175"/>
    </source>
</evidence>
<evidence type="ECO:0000256" key="2">
    <source>
        <dbReference type="ARBA" id="ARBA00022723"/>
    </source>
</evidence>
<feature type="compositionally biased region" description="Polar residues" evidence="7">
    <location>
        <begin position="367"/>
        <end position="381"/>
    </location>
</feature>
<dbReference type="InterPro" id="IPR013083">
    <property type="entry name" value="Znf_RING/FYVE/PHD"/>
</dbReference>
<accession>A0A183SP90</accession>
<evidence type="ECO:0000313" key="10">
    <source>
        <dbReference type="Proteomes" id="UP000275846"/>
    </source>
</evidence>
<dbReference type="InterPro" id="IPR001841">
    <property type="entry name" value="Znf_RING"/>
</dbReference>
<keyword evidence="10" id="KW-1185">Reference proteome</keyword>
<keyword evidence="4" id="KW-0862">Zinc</keyword>
<dbReference type="SUPFAM" id="SSF57850">
    <property type="entry name" value="RING/U-box"/>
    <property type="match status" value="1"/>
</dbReference>
<evidence type="ECO:0000313" key="9">
    <source>
        <dbReference type="EMBL" id="VDL92423.1"/>
    </source>
</evidence>
<protein>
    <submittedName>
        <fullName evidence="11">RING-type domain-containing protein</fullName>
    </submittedName>
</protein>
<gene>
    <name evidence="9" type="ORF">SSLN_LOCUS6038</name>
</gene>
<name>A0A183SP90_SCHSO</name>
<feature type="domain" description="RING-type" evidence="8">
    <location>
        <begin position="210"/>
        <end position="249"/>
    </location>
</feature>
<dbReference type="GO" id="GO:0008270">
    <property type="term" value="F:zinc ion binding"/>
    <property type="evidence" value="ECO:0007669"/>
    <property type="project" value="UniProtKB-KW"/>
</dbReference>
<evidence type="ECO:0000256" key="7">
    <source>
        <dbReference type="SAM" id="MobiDB-lite"/>
    </source>
</evidence>
<evidence type="ECO:0000256" key="4">
    <source>
        <dbReference type="ARBA" id="ARBA00022833"/>
    </source>
</evidence>
<dbReference type="GO" id="GO:0030674">
    <property type="term" value="F:protein-macromolecule adaptor activity"/>
    <property type="evidence" value="ECO:0007669"/>
    <property type="project" value="TreeGrafter"/>
</dbReference>
<reference evidence="11" key="1">
    <citation type="submission" date="2016-06" db="UniProtKB">
        <authorList>
            <consortium name="WormBaseParasite"/>
        </authorList>
    </citation>
    <scope>IDENTIFICATION</scope>
</reference>
<dbReference type="EMBL" id="UYSU01033511">
    <property type="protein sequence ID" value="VDL92423.1"/>
    <property type="molecule type" value="Genomic_DNA"/>
</dbReference>
<feature type="compositionally biased region" description="Polar residues" evidence="7">
    <location>
        <begin position="448"/>
        <end position="460"/>
    </location>
</feature>
<organism evidence="11">
    <name type="scientific">Schistocephalus solidus</name>
    <name type="common">Tapeworm</name>
    <dbReference type="NCBI Taxonomy" id="70667"/>
    <lineage>
        <taxon>Eukaryota</taxon>
        <taxon>Metazoa</taxon>
        <taxon>Spiralia</taxon>
        <taxon>Lophotrochozoa</taxon>
        <taxon>Platyhelminthes</taxon>
        <taxon>Cestoda</taxon>
        <taxon>Eucestoda</taxon>
        <taxon>Diphyllobothriidea</taxon>
        <taxon>Diphyllobothriidae</taxon>
        <taxon>Schistocephalus</taxon>
    </lineage>
</organism>
<comment type="subcellular location">
    <subcellularLocation>
        <location evidence="1">Late endosome membrane</location>
        <topology evidence="1">Peripheral membrane protein</topology>
        <orientation evidence="1">Cytoplasmic side</orientation>
    </subcellularLocation>
</comment>
<dbReference type="CDD" id="cd16688">
    <property type="entry name" value="RING-H2_Vps11"/>
    <property type="match status" value="1"/>
</dbReference>
<feature type="region of interest" description="Disordered" evidence="7">
    <location>
        <begin position="259"/>
        <end position="278"/>
    </location>
</feature>
<sequence length="488" mass="53225">MWRQGQVPQDFKDVTNGWVTGNSVIITEASRCSTSPLPYDTDKALVLCSQRKFFEGCLFLWEKNRHRANFQALSLLFYANAQSVGLDKIMPDFQLNPGIKAISVTFDRGDSLYGIYCLCSGIRPLDLSYVEENNLASPLVVLKLLTSVDPSKCCKLGSVKDYLLRYLEAGRQKVEANQAEMQRLREETLRNREIVRQLKTRVKIFQQQKCAVCDQALQPPSIHFLCDHSYHEACFESYSSEDQQCPACTPRNRQLLAEAEKAASADSRSDSQLPHSPFPVRDLLEQLKAALGSQQKPRASPEVAAPLAFAVRSLLGEGAMQSAATAAPRRQATVVAPAVINRPQEPKLQPSARLVSGQPGSLADSGLGSTLPASASSNPFSTPLPASARPQVTASVASPRLKPRFSQELATAPVSSSSRLSAPKDEFRPNLPLVAANPFDADVMPGDTANNGLSSQNGASERNRPEKAGSPSGRENEEDYPTHLNPFA</sequence>
<dbReference type="Pfam" id="PF00097">
    <property type="entry name" value="zf-C3HC4"/>
    <property type="match status" value="1"/>
</dbReference>
<feature type="region of interest" description="Disordered" evidence="7">
    <location>
        <begin position="437"/>
        <end position="488"/>
    </location>
</feature>
<dbReference type="OrthoDB" id="26184at2759"/>
<dbReference type="GO" id="GO:0048284">
    <property type="term" value="P:organelle fusion"/>
    <property type="evidence" value="ECO:0007669"/>
    <property type="project" value="TreeGrafter"/>
</dbReference>
<dbReference type="PANTHER" id="PTHR23323:SF24">
    <property type="entry name" value="VACUOLAR PROTEIN SORTING-ASSOCIATED PROTEIN 11 HOMOLOG"/>
    <property type="match status" value="1"/>
</dbReference>
<dbReference type="GO" id="GO:0007033">
    <property type="term" value="P:vacuole organization"/>
    <property type="evidence" value="ECO:0007669"/>
    <property type="project" value="TreeGrafter"/>
</dbReference>
<dbReference type="WBParaSite" id="SSLN_0000623101-mRNA-1">
    <property type="protein sequence ID" value="SSLN_0000623101-mRNA-1"/>
    <property type="gene ID" value="SSLN_0000623101"/>
</dbReference>
<dbReference type="GO" id="GO:0031902">
    <property type="term" value="C:late endosome membrane"/>
    <property type="evidence" value="ECO:0007669"/>
    <property type="project" value="UniProtKB-SubCell"/>
</dbReference>
<evidence type="ECO:0000256" key="1">
    <source>
        <dbReference type="ARBA" id="ARBA00004492"/>
    </source>
</evidence>
<dbReference type="PANTHER" id="PTHR23323">
    <property type="entry name" value="VACUOLAR PROTEIN SORTING-ASSOCIATED PROTEIN"/>
    <property type="match status" value="1"/>
</dbReference>
<keyword evidence="2" id="KW-0479">Metal-binding</keyword>
<dbReference type="PROSITE" id="PS50089">
    <property type="entry name" value="ZF_RING_2"/>
    <property type="match status" value="1"/>
</dbReference>